<feature type="signal peptide" evidence="10">
    <location>
        <begin position="1"/>
        <end position="22"/>
    </location>
</feature>
<evidence type="ECO:0000256" key="10">
    <source>
        <dbReference type="RuleBase" id="RU364005"/>
    </source>
</evidence>
<sequence>MNIKSLLLGSAAALAAVSGAHAADAIVAAEPEPMEYVRVCDAFGKGYFYIPGTETCLKVGGYVRFQTNWDNIDAAPGVENNNWNARTRALINFSAKSDTEYGALGSYIALRTWAEEDYNGGSVEIDEAYITLGGFKVGYMYNYWDAGLSGETDDLGSNRINAVGYEYSSDTIKAGFFVDELIAHYSENDFGATTATTDTYGNDGIGIEAQVSGTFGAVSATLLGGYDFAAEDGSIRAIVTAAIGPGTLGVAGIWSSGANAYYDLAEWTVAAEYAVKLNDKLSITPAFQYWDTLDVSPSGNFVGNREAWRAGVTLDYKITDGLTSKVSVQYTDMDNDGDRTDDEEVWSGFVRLQRSF</sequence>
<dbReference type="GO" id="GO:0009279">
    <property type="term" value="C:cell outer membrane"/>
    <property type="evidence" value="ECO:0007669"/>
    <property type="project" value="UniProtKB-SubCell"/>
</dbReference>
<dbReference type="SUPFAM" id="SSF56935">
    <property type="entry name" value="Porins"/>
    <property type="match status" value="1"/>
</dbReference>
<dbReference type="OrthoDB" id="7801681at2"/>
<evidence type="ECO:0000256" key="9">
    <source>
        <dbReference type="ARBA" id="ARBA00023237"/>
    </source>
</evidence>
<keyword evidence="4 10" id="KW-0812">Transmembrane</keyword>
<dbReference type="Pfam" id="PF02530">
    <property type="entry name" value="Porin_2"/>
    <property type="match status" value="1"/>
</dbReference>
<keyword evidence="8 10" id="KW-0472">Membrane</keyword>
<comment type="caution">
    <text evidence="11">The sequence shown here is derived from an EMBL/GenBank/DDBJ whole genome shotgun (WGS) entry which is preliminary data.</text>
</comment>
<keyword evidence="7 10" id="KW-0626">Porin</keyword>
<accession>A0A3S3RR85</accession>
<keyword evidence="12" id="KW-1185">Reference proteome</keyword>
<comment type="similarity">
    <text evidence="1 10">Belongs to the alphaproteobacteria porin family.</text>
</comment>
<dbReference type="InterPro" id="IPR003684">
    <property type="entry name" value="Porin_alphabac"/>
</dbReference>
<evidence type="ECO:0000313" key="12">
    <source>
        <dbReference type="Proteomes" id="UP000287687"/>
    </source>
</evidence>
<comment type="subcellular location">
    <subcellularLocation>
        <location evidence="10">Cell outer membrane</location>
        <topology evidence="10">Multi-pass membrane protein</topology>
    </subcellularLocation>
</comment>
<gene>
    <name evidence="11" type="ORF">EPK99_19990</name>
</gene>
<protein>
    <recommendedName>
        <fullName evidence="10">Porin</fullName>
    </recommendedName>
</protein>
<dbReference type="Gene3D" id="2.40.160.40">
    <property type="entry name" value="monomeric porin ompg"/>
    <property type="match status" value="1"/>
</dbReference>
<dbReference type="Proteomes" id="UP000287687">
    <property type="component" value="Unassembled WGS sequence"/>
</dbReference>
<evidence type="ECO:0000313" key="11">
    <source>
        <dbReference type="EMBL" id="RWX75954.1"/>
    </source>
</evidence>
<keyword evidence="9 10" id="KW-0998">Cell outer membrane</keyword>
<dbReference type="AlphaFoldDB" id="A0A3S3RR85"/>
<name>A0A3S3RR85_9HYPH</name>
<feature type="chain" id="PRO_5018378441" description="Porin" evidence="10">
    <location>
        <begin position="23"/>
        <end position="356"/>
    </location>
</feature>
<reference evidence="11 12" key="1">
    <citation type="submission" date="2019-01" db="EMBL/GenBank/DDBJ databases">
        <title>The draft genome of Rhizobium sp. 24NR.</title>
        <authorList>
            <person name="Liu L."/>
            <person name="Liang L."/>
            <person name="Shi S."/>
            <person name="Xu L."/>
            <person name="Wang X."/>
            <person name="Li L."/>
            <person name="Zhang X."/>
        </authorList>
    </citation>
    <scope>NUCLEOTIDE SEQUENCE [LARGE SCALE GENOMIC DNA]</scope>
    <source>
        <strain evidence="11 12">24NR</strain>
    </source>
</reference>
<dbReference type="GO" id="GO:0006811">
    <property type="term" value="P:monoatomic ion transport"/>
    <property type="evidence" value="ECO:0007669"/>
    <property type="project" value="UniProtKB-KW"/>
</dbReference>
<evidence type="ECO:0000256" key="5">
    <source>
        <dbReference type="ARBA" id="ARBA00022729"/>
    </source>
</evidence>
<keyword evidence="3 10" id="KW-1134">Transmembrane beta strand</keyword>
<evidence type="ECO:0000256" key="7">
    <source>
        <dbReference type="ARBA" id="ARBA00023114"/>
    </source>
</evidence>
<proteinExistence type="inferred from homology"/>
<keyword evidence="2 10" id="KW-0813">Transport</keyword>
<evidence type="ECO:0000256" key="3">
    <source>
        <dbReference type="ARBA" id="ARBA00022452"/>
    </source>
</evidence>
<organism evidence="11 12">
    <name type="scientific">Neorhizobium lilium</name>
    <dbReference type="NCBI Taxonomy" id="2503024"/>
    <lineage>
        <taxon>Bacteria</taxon>
        <taxon>Pseudomonadati</taxon>
        <taxon>Pseudomonadota</taxon>
        <taxon>Alphaproteobacteria</taxon>
        <taxon>Hyphomicrobiales</taxon>
        <taxon>Rhizobiaceae</taxon>
        <taxon>Rhizobium/Agrobacterium group</taxon>
        <taxon>Neorhizobium</taxon>
    </lineage>
</organism>
<evidence type="ECO:0000256" key="1">
    <source>
        <dbReference type="ARBA" id="ARBA00009521"/>
    </source>
</evidence>
<comment type="domain">
    <text evidence="10">Consists of 16-stranded beta-barrel sheets, with large surface-exposed loops, that form a transmembrane pore at the center of each barrel. The pore is partially ocluded by a peptide loop that folds into the pore lumen.</text>
</comment>
<evidence type="ECO:0000256" key="8">
    <source>
        <dbReference type="ARBA" id="ARBA00023136"/>
    </source>
</evidence>
<dbReference type="InterPro" id="IPR053713">
    <property type="entry name" value="Bact_OM_Channel_sf"/>
</dbReference>
<evidence type="ECO:0000256" key="6">
    <source>
        <dbReference type="ARBA" id="ARBA00023065"/>
    </source>
</evidence>
<dbReference type="GO" id="GO:0015288">
    <property type="term" value="F:porin activity"/>
    <property type="evidence" value="ECO:0007669"/>
    <property type="project" value="UniProtKB-KW"/>
</dbReference>
<dbReference type="EMBL" id="SBIP01000004">
    <property type="protein sequence ID" value="RWX75954.1"/>
    <property type="molecule type" value="Genomic_DNA"/>
</dbReference>
<evidence type="ECO:0000256" key="4">
    <source>
        <dbReference type="ARBA" id="ARBA00022692"/>
    </source>
</evidence>
<keyword evidence="6 10" id="KW-0406">Ion transport</keyword>
<keyword evidence="5 10" id="KW-0732">Signal</keyword>
<dbReference type="RefSeq" id="WP_128444832.1">
    <property type="nucleotide sequence ID" value="NZ_SBIP01000004.1"/>
</dbReference>
<evidence type="ECO:0000256" key="2">
    <source>
        <dbReference type="ARBA" id="ARBA00022448"/>
    </source>
</evidence>
<dbReference type="GO" id="GO:0046930">
    <property type="term" value="C:pore complex"/>
    <property type="evidence" value="ECO:0007669"/>
    <property type="project" value="UniProtKB-KW"/>
</dbReference>
<comment type="function">
    <text evidence="10">Forms passive diffusion pores that allow small molecular weight hydrophilic materials across the outer membrane.</text>
</comment>